<dbReference type="PROSITE" id="PS50949">
    <property type="entry name" value="HTH_GNTR"/>
    <property type="match status" value="1"/>
</dbReference>
<dbReference type="RefSeq" id="WP_168052602.1">
    <property type="nucleotide sequence ID" value="NZ_JAATJR010000006.1"/>
</dbReference>
<dbReference type="CDD" id="cd07377">
    <property type="entry name" value="WHTH_GntR"/>
    <property type="match status" value="1"/>
</dbReference>
<sequence length="249" mass="26795">MERASPTDSRPLYHRIAAVLRGEITSGRLGPGARLPTIASLAGSYAVAPVTVRQALGLLTEEGLVRARQGSGTFVTQAPPPAPQLALDAGWPQLAASIRGNTARILVAWDATALQQKLRPGEGHAAAAYRYMERVHSDPSGRPYAHSRIHVARRYYDLAPARFDREMVLALLEEVAGAELPELRQSFSIAAADIVTAEALGLPVGVPVGHMRRVVKRADGEIAYFSIGHYRADSVSFEAVLRRSGSDTQ</sequence>
<evidence type="ECO:0000256" key="1">
    <source>
        <dbReference type="ARBA" id="ARBA00023015"/>
    </source>
</evidence>
<dbReference type="EMBL" id="JAAVTX010000006">
    <property type="protein sequence ID" value="NKE47362.1"/>
    <property type="molecule type" value="Genomic_DNA"/>
</dbReference>
<dbReference type="InterPro" id="IPR050679">
    <property type="entry name" value="Bact_HTH_transcr_reg"/>
</dbReference>
<dbReference type="PANTHER" id="PTHR44846">
    <property type="entry name" value="MANNOSYL-D-GLYCERATE TRANSPORT/METABOLISM SYSTEM REPRESSOR MNGR-RELATED"/>
    <property type="match status" value="1"/>
</dbReference>
<keyword evidence="2" id="KW-0238">DNA-binding</keyword>
<reference evidence="5 6" key="1">
    <citation type="submission" date="2020-03" db="EMBL/GenBank/DDBJ databases">
        <title>Roseomonas selenitidurans sp. nov. isolated from soil.</title>
        <authorList>
            <person name="Liu H."/>
        </authorList>
    </citation>
    <scope>NUCLEOTIDE SEQUENCE [LARGE SCALE GENOMIC DNA]</scope>
    <source>
        <strain evidence="5 6">JCM 15073</strain>
    </source>
</reference>
<evidence type="ECO:0000256" key="3">
    <source>
        <dbReference type="ARBA" id="ARBA00023163"/>
    </source>
</evidence>
<comment type="caution">
    <text evidence="5">The sequence shown here is derived from an EMBL/GenBank/DDBJ whole genome shotgun (WGS) entry which is preliminary data.</text>
</comment>
<dbReference type="SUPFAM" id="SSF46785">
    <property type="entry name" value="Winged helix' DNA-binding domain"/>
    <property type="match status" value="1"/>
</dbReference>
<organism evidence="5 6">
    <name type="scientific">Falsiroseomonas frigidaquae</name>
    <dbReference type="NCBI Taxonomy" id="487318"/>
    <lineage>
        <taxon>Bacteria</taxon>
        <taxon>Pseudomonadati</taxon>
        <taxon>Pseudomonadota</taxon>
        <taxon>Alphaproteobacteria</taxon>
        <taxon>Acetobacterales</taxon>
        <taxon>Roseomonadaceae</taxon>
        <taxon>Falsiroseomonas</taxon>
    </lineage>
</organism>
<proteinExistence type="predicted"/>
<keyword evidence="3" id="KW-0804">Transcription</keyword>
<dbReference type="SMART" id="SM00866">
    <property type="entry name" value="UTRA"/>
    <property type="match status" value="1"/>
</dbReference>
<protein>
    <submittedName>
        <fullName evidence="5">GntR family transcriptional regulator</fullName>
    </submittedName>
</protein>
<keyword evidence="1" id="KW-0805">Transcription regulation</keyword>
<dbReference type="InterPro" id="IPR036390">
    <property type="entry name" value="WH_DNA-bd_sf"/>
</dbReference>
<name>A0ABX1F4X9_9PROT</name>
<dbReference type="InterPro" id="IPR028978">
    <property type="entry name" value="Chorismate_lyase_/UTRA_dom_sf"/>
</dbReference>
<evidence type="ECO:0000313" key="6">
    <source>
        <dbReference type="Proteomes" id="UP000765160"/>
    </source>
</evidence>
<evidence type="ECO:0000256" key="2">
    <source>
        <dbReference type="ARBA" id="ARBA00023125"/>
    </source>
</evidence>
<dbReference type="Pfam" id="PF07702">
    <property type="entry name" value="UTRA"/>
    <property type="match status" value="1"/>
</dbReference>
<dbReference type="PANTHER" id="PTHR44846:SF1">
    <property type="entry name" value="MANNOSYL-D-GLYCERATE TRANSPORT_METABOLISM SYSTEM REPRESSOR MNGR-RELATED"/>
    <property type="match status" value="1"/>
</dbReference>
<dbReference type="InterPro" id="IPR036388">
    <property type="entry name" value="WH-like_DNA-bd_sf"/>
</dbReference>
<dbReference type="InterPro" id="IPR011663">
    <property type="entry name" value="UTRA"/>
</dbReference>
<dbReference type="Gene3D" id="3.40.1410.10">
    <property type="entry name" value="Chorismate lyase-like"/>
    <property type="match status" value="1"/>
</dbReference>
<accession>A0ABX1F4X9</accession>
<keyword evidence="6" id="KW-1185">Reference proteome</keyword>
<dbReference type="Gene3D" id="1.10.10.10">
    <property type="entry name" value="Winged helix-like DNA-binding domain superfamily/Winged helix DNA-binding domain"/>
    <property type="match status" value="1"/>
</dbReference>
<feature type="domain" description="HTH gntR-type" evidence="4">
    <location>
        <begin position="10"/>
        <end position="78"/>
    </location>
</feature>
<dbReference type="SUPFAM" id="SSF64288">
    <property type="entry name" value="Chorismate lyase-like"/>
    <property type="match status" value="1"/>
</dbReference>
<dbReference type="Pfam" id="PF00392">
    <property type="entry name" value="GntR"/>
    <property type="match status" value="1"/>
</dbReference>
<evidence type="ECO:0000259" key="4">
    <source>
        <dbReference type="PROSITE" id="PS50949"/>
    </source>
</evidence>
<dbReference type="Proteomes" id="UP000765160">
    <property type="component" value="Unassembled WGS sequence"/>
</dbReference>
<dbReference type="SMART" id="SM00345">
    <property type="entry name" value="HTH_GNTR"/>
    <property type="match status" value="1"/>
</dbReference>
<dbReference type="InterPro" id="IPR000524">
    <property type="entry name" value="Tscrpt_reg_HTH_GntR"/>
</dbReference>
<gene>
    <name evidence="5" type="ORF">HB662_21470</name>
</gene>
<evidence type="ECO:0000313" key="5">
    <source>
        <dbReference type="EMBL" id="NKE47362.1"/>
    </source>
</evidence>